<dbReference type="PRINTS" id="PR00114">
    <property type="entry name" value="STPHPHTASE"/>
</dbReference>
<dbReference type="InterPro" id="IPR006186">
    <property type="entry name" value="Ser/Thr-sp_prot-phosphatase"/>
</dbReference>
<evidence type="ECO:0000259" key="10">
    <source>
        <dbReference type="PROSITE" id="PS00125"/>
    </source>
</evidence>
<dbReference type="SUPFAM" id="SSF56300">
    <property type="entry name" value="Metallo-dependent phosphatases"/>
    <property type="match status" value="1"/>
</dbReference>
<dbReference type="CDD" id="cd01493">
    <property type="entry name" value="APPBP1_RUB"/>
    <property type="match status" value="1"/>
</dbReference>
<dbReference type="Pfam" id="PF00899">
    <property type="entry name" value="ThiF"/>
    <property type="match status" value="1"/>
</dbReference>
<keyword evidence="7" id="KW-0464">Manganese</keyword>
<dbReference type="EC" id="3.1.3.16" evidence="9"/>
<reference evidence="11" key="1">
    <citation type="submission" date="2019-10" db="EMBL/GenBank/DDBJ databases">
        <title>Conservation and host-specific expression of non-tandemly repeated heterogenous ribosome RNA gene in arbuscular mycorrhizal fungi.</title>
        <authorList>
            <person name="Maeda T."/>
            <person name="Kobayashi Y."/>
            <person name="Nakagawa T."/>
            <person name="Ezawa T."/>
            <person name="Yamaguchi K."/>
            <person name="Bino T."/>
            <person name="Nishimoto Y."/>
            <person name="Shigenobu S."/>
            <person name="Kawaguchi M."/>
        </authorList>
    </citation>
    <scope>NUCLEOTIDE SEQUENCE</scope>
    <source>
        <strain evidence="11">HR1</strain>
    </source>
</reference>
<dbReference type="GO" id="GO:0008641">
    <property type="term" value="F:ubiquitin-like modifier activating enzyme activity"/>
    <property type="evidence" value="ECO:0007669"/>
    <property type="project" value="InterPro"/>
</dbReference>
<dbReference type="AlphaFoldDB" id="A0A8H3LSU9"/>
<name>A0A8H3LSU9_9GLOM</name>
<comment type="caution">
    <text evidence="11">The sequence shown here is derived from an EMBL/GenBank/DDBJ whole genome shotgun (WGS) entry which is preliminary data.</text>
</comment>
<dbReference type="InterPro" id="IPR029052">
    <property type="entry name" value="Metallo-depent_PP-like"/>
</dbReference>
<dbReference type="CDD" id="cd07415">
    <property type="entry name" value="MPP_PP2A_PP4_PP6"/>
    <property type="match status" value="1"/>
</dbReference>
<dbReference type="EMBL" id="BLAL01000205">
    <property type="protein sequence ID" value="GES91516.1"/>
    <property type="molecule type" value="Genomic_DNA"/>
</dbReference>
<evidence type="ECO:0000313" key="12">
    <source>
        <dbReference type="Proteomes" id="UP000615446"/>
    </source>
</evidence>
<evidence type="ECO:0000313" key="11">
    <source>
        <dbReference type="EMBL" id="GES91516.1"/>
    </source>
</evidence>
<comment type="pathway">
    <text evidence="1">Protein modification; protein neddylation.</text>
</comment>
<feature type="domain" description="Serine/threonine specific protein phosphatases" evidence="10">
    <location>
        <begin position="645"/>
        <end position="650"/>
    </location>
</feature>
<dbReference type="FunFam" id="3.40.50.720:FF:000475">
    <property type="entry name" value="NEDD8-activating enzyme E1 regulatory subunit"/>
    <property type="match status" value="1"/>
</dbReference>
<evidence type="ECO:0000256" key="8">
    <source>
        <dbReference type="ARBA" id="ARBA00048336"/>
    </source>
</evidence>
<evidence type="ECO:0000256" key="6">
    <source>
        <dbReference type="ARBA" id="ARBA00022912"/>
    </source>
</evidence>
<proteinExistence type="inferred from homology"/>
<accession>A0A8H3LSU9</accession>
<keyword evidence="5 9" id="KW-0378">Hydrolase</keyword>
<comment type="similarity">
    <text evidence="9">Belongs to the PPP phosphatase family.</text>
</comment>
<evidence type="ECO:0000256" key="9">
    <source>
        <dbReference type="RuleBase" id="RU004273"/>
    </source>
</evidence>
<dbReference type="FunFam" id="3.60.21.10:FF:000005">
    <property type="entry name" value="Serine/threonine-protein phosphatase"/>
    <property type="match status" value="1"/>
</dbReference>
<evidence type="ECO:0000256" key="3">
    <source>
        <dbReference type="ARBA" id="ARBA00022723"/>
    </source>
</evidence>
<dbReference type="InterPro" id="IPR000594">
    <property type="entry name" value="ThiF_NAD_FAD-bd"/>
</dbReference>
<keyword evidence="4" id="KW-0833">Ubl conjugation pathway</keyword>
<dbReference type="InterPro" id="IPR035985">
    <property type="entry name" value="Ubiquitin-activating_enz"/>
</dbReference>
<dbReference type="SMART" id="SM00156">
    <property type="entry name" value="PP2Ac"/>
    <property type="match status" value="1"/>
</dbReference>
<protein>
    <recommendedName>
        <fullName evidence="9">Serine/threonine-protein phosphatase</fullName>
        <ecNumber evidence="9">3.1.3.16</ecNumber>
    </recommendedName>
</protein>
<evidence type="ECO:0000256" key="5">
    <source>
        <dbReference type="ARBA" id="ARBA00022801"/>
    </source>
</evidence>
<keyword evidence="6" id="KW-0904">Protein phosphatase</keyword>
<dbReference type="Proteomes" id="UP000615446">
    <property type="component" value="Unassembled WGS sequence"/>
</dbReference>
<evidence type="ECO:0000256" key="2">
    <source>
        <dbReference type="ARBA" id="ARBA00006868"/>
    </source>
</evidence>
<dbReference type="PROSITE" id="PS00125">
    <property type="entry name" value="SER_THR_PHOSPHATASE"/>
    <property type="match status" value="1"/>
</dbReference>
<comment type="similarity">
    <text evidence="2">Belongs to the ubiquitin-activating E1 family. ULA1 subfamily.</text>
</comment>
<dbReference type="Pfam" id="PF00149">
    <property type="entry name" value="Metallophos"/>
    <property type="match status" value="1"/>
</dbReference>
<dbReference type="GO" id="GO:0004722">
    <property type="term" value="F:protein serine/threonine phosphatase activity"/>
    <property type="evidence" value="ECO:0007669"/>
    <property type="project" value="UniProtKB-EC"/>
</dbReference>
<dbReference type="Gene3D" id="3.40.50.720">
    <property type="entry name" value="NAD(P)-binding Rossmann-like Domain"/>
    <property type="match status" value="2"/>
</dbReference>
<evidence type="ECO:0000256" key="4">
    <source>
        <dbReference type="ARBA" id="ARBA00022786"/>
    </source>
</evidence>
<dbReference type="GO" id="GO:0046872">
    <property type="term" value="F:metal ion binding"/>
    <property type="evidence" value="ECO:0007669"/>
    <property type="project" value="UniProtKB-KW"/>
</dbReference>
<gene>
    <name evidence="11" type="ORF">RCL2_001832500</name>
</gene>
<dbReference type="InterPro" id="IPR047129">
    <property type="entry name" value="PPA2-like"/>
</dbReference>
<dbReference type="Gene3D" id="3.60.21.10">
    <property type="match status" value="1"/>
</dbReference>
<keyword evidence="3" id="KW-0479">Metal-binding</keyword>
<dbReference type="InterPro" id="IPR004843">
    <property type="entry name" value="Calcineurin-like_PHP"/>
</dbReference>
<sequence>MNVDKKTQKYDRQLRLWQASGQTALETAKVCFINGTATGCEILKDLVLPGIGSFTVVDGKIVEGSDVGNTFFLVSDSIGTNRAQAVTEFLQELNEDVKGFHLSEDPITLIENQPEYFLQFTIVITADLPEKPLLKLADTLWNAKIPLVIVRTVGFIGYFRIVLSEHTIVETHPENIIDLRLDVSFPALEQYANTFNFEALDSMDHAHVPYVVILLKYLKQWKQDHDGKLPSTSSERNEFKQLIQSGRRNIDEENFDEALASVWKACTATKVPRHVEEIFKDSSCEDITAESSNFWIIVRAVRDFVANEGLGLLPLAGNVPDMKADTSNYIAMQNIYRQKAKEDVSAVRTRVHDILNSIGRAADSISDDEIDSFCKHASFIQVIRYRSLQEEYITESKKLDIGRWLQDPQANIVHYVLIRAMDRFYESHNRYPDAATFFLEDDAEEVSEEARNDFNTLKTYVNILLGEWGITNYPEHLDNYIHEICRAGGAELANIASLLGGMVSQEVIKLITKQYIPMNNTVIFDVSPSCLKRFAMGQSDLDRQIGKLRNCELISELEVRELCRKAKEILIEESNVQRVDAPVTICGDIHGQFFDLKELFKVGGDCPDTNYLFLGDFVDRGFYSVETFLLLLALKVRYPDRITLIRGNHESRQITQVYGFYDECLRKYGSINVWRHCCEIFDYMSLSAVIEDKIFCVHGGLSPSITTLDQIRMIDRKQEVPHDGAMCDLLWSDPDDIDSWGLSPRGAGYLFGSEIVSGFLHTNDLELIARAHQLVMEGYKLMFNDTIVTVWSAPNYCYRCGNVAAILELDDKLNKNYKIFDAAAQEIREIITLYLKDLI</sequence>
<dbReference type="OrthoDB" id="1708823at2759"/>
<evidence type="ECO:0000256" key="1">
    <source>
        <dbReference type="ARBA" id="ARBA00005032"/>
    </source>
</evidence>
<dbReference type="SUPFAM" id="SSF69572">
    <property type="entry name" value="Activating enzymes of the ubiquitin-like proteins"/>
    <property type="match status" value="1"/>
</dbReference>
<organism evidence="11 12">
    <name type="scientific">Rhizophagus clarus</name>
    <dbReference type="NCBI Taxonomy" id="94130"/>
    <lineage>
        <taxon>Eukaryota</taxon>
        <taxon>Fungi</taxon>
        <taxon>Fungi incertae sedis</taxon>
        <taxon>Mucoromycota</taxon>
        <taxon>Glomeromycotina</taxon>
        <taxon>Glomeromycetes</taxon>
        <taxon>Glomerales</taxon>
        <taxon>Glomeraceae</taxon>
        <taxon>Rhizophagus</taxon>
    </lineage>
</organism>
<dbReference type="PANTHER" id="PTHR45619">
    <property type="entry name" value="SERINE/THREONINE-PROTEIN PHOSPHATASE PP2A-RELATED"/>
    <property type="match status" value="1"/>
</dbReference>
<comment type="catalytic activity">
    <reaction evidence="8 9">
        <text>O-phospho-L-threonyl-[protein] + H2O = L-threonyl-[protein] + phosphate</text>
        <dbReference type="Rhea" id="RHEA:47004"/>
        <dbReference type="Rhea" id="RHEA-COMP:11060"/>
        <dbReference type="Rhea" id="RHEA-COMP:11605"/>
        <dbReference type="ChEBI" id="CHEBI:15377"/>
        <dbReference type="ChEBI" id="CHEBI:30013"/>
        <dbReference type="ChEBI" id="CHEBI:43474"/>
        <dbReference type="ChEBI" id="CHEBI:61977"/>
        <dbReference type="EC" id="3.1.3.16"/>
    </reaction>
</comment>
<evidence type="ECO:0000256" key="7">
    <source>
        <dbReference type="ARBA" id="ARBA00023211"/>
    </source>
</evidence>